<protein>
    <submittedName>
        <fullName evidence="2">Uncharacterized protein</fullName>
    </submittedName>
</protein>
<name>A0ABY7CI98_9BASI</name>
<accession>A0ABY7CI98</accession>
<evidence type="ECO:0000313" key="2">
    <source>
        <dbReference type="EMBL" id="WAQ84480.1"/>
    </source>
</evidence>
<sequence length="91" mass="9326">MANTQTVPPAKEVAAVGDGDDDGDQELDSASDYGNADDEDDKPSAGGGNAALETEETAEDPSAGATPSKHLKSLKLQELCKKVHSLAVLSE</sequence>
<feature type="compositionally biased region" description="Acidic residues" evidence="1">
    <location>
        <begin position="18"/>
        <end position="41"/>
    </location>
</feature>
<evidence type="ECO:0000313" key="3">
    <source>
        <dbReference type="Proteomes" id="UP001164743"/>
    </source>
</evidence>
<reference evidence="2" key="1">
    <citation type="submission" date="2022-10" db="EMBL/GenBank/DDBJ databases">
        <title>Puccinia triticina Genome sequencing and assembly.</title>
        <authorList>
            <person name="Li C."/>
        </authorList>
    </citation>
    <scope>NUCLEOTIDE SEQUENCE</scope>
    <source>
        <strain evidence="2">Pt15</strain>
    </source>
</reference>
<dbReference type="RefSeq" id="XP_053020035.1">
    <property type="nucleotide sequence ID" value="XM_053169279.1"/>
</dbReference>
<dbReference type="GeneID" id="77810163"/>
<dbReference type="Proteomes" id="UP001164743">
    <property type="component" value="Chromosome 5A"/>
</dbReference>
<evidence type="ECO:0000256" key="1">
    <source>
        <dbReference type="SAM" id="MobiDB-lite"/>
    </source>
</evidence>
<proteinExistence type="predicted"/>
<keyword evidence="3" id="KW-1185">Reference proteome</keyword>
<gene>
    <name evidence="2" type="ORF">PtA15_5A50</name>
</gene>
<feature type="region of interest" description="Disordered" evidence="1">
    <location>
        <begin position="1"/>
        <end position="70"/>
    </location>
</feature>
<organism evidence="2 3">
    <name type="scientific">Puccinia triticina</name>
    <dbReference type="NCBI Taxonomy" id="208348"/>
    <lineage>
        <taxon>Eukaryota</taxon>
        <taxon>Fungi</taxon>
        <taxon>Dikarya</taxon>
        <taxon>Basidiomycota</taxon>
        <taxon>Pucciniomycotina</taxon>
        <taxon>Pucciniomycetes</taxon>
        <taxon>Pucciniales</taxon>
        <taxon>Pucciniaceae</taxon>
        <taxon>Puccinia</taxon>
    </lineage>
</organism>
<dbReference type="EMBL" id="CP110425">
    <property type="protein sequence ID" value="WAQ84480.1"/>
    <property type="molecule type" value="Genomic_DNA"/>
</dbReference>